<accession>A0A1M4SPR0</accession>
<evidence type="ECO:0000256" key="3">
    <source>
        <dbReference type="PROSITE-ProRule" id="PRU00277"/>
    </source>
</evidence>
<evidence type="ECO:0000313" key="6">
    <source>
        <dbReference type="EMBL" id="SHE34181.1"/>
    </source>
</evidence>
<comment type="similarity">
    <text evidence="4">Belongs to the FKBP-type PPIase family.</text>
</comment>
<dbReference type="InterPro" id="IPR019869">
    <property type="entry name" value="Motility-assoc_PPIase_GldI"/>
</dbReference>
<feature type="domain" description="PPIase FKBP-type" evidence="5">
    <location>
        <begin position="91"/>
        <end position="178"/>
    </location>
</feature>
<evidence type="ECO:0000313" key="7">
    <source>
        <dbReference type="Proteomes" id="UP000184462"/>
    </source>
</evidence>
<dbReference type="Gene3D" id="3.10.50.40">
    <property type="match status" value="1"/>
</dbReference>
<evidence type="ECO:0000256" key="2">
    <source>
        <dbReference type="ARBA" id="ARBA00023110"/>
    </source>
</evidence>
<evidence type="ECO:0000256" key="4">
    <source>
        <dbReference type="RuleBase" id="RU003915"/>
    </source>
</evidence>
<organism evidence="6 7">
    <name type="scientific">Psychroflexus salarius</name>
    <dbReference type="NCBI Taxonomy" id="1155689"/>
    <lineage>
        <taxon>Bacteria</taxon>
        <taxon>Pseudomonadati</taxon>
        <taxon>Bacteroidota</taxon>
        <taxon>Flavobacteriia</taxon>
        <taxon>Flavobacteriales</taxon>
        <taxon>Flavobacteriaceae</taxon>
        <taxon>Psychroflexus</taxon>
    </lineage>
</organism>
<dbReference type="EMBL" id="FQTW01000001">
    <property type="protein sequence ID" value="SHE34181.1"/>
    <property type="molecule type" value="Genomic_DNA"/>
</dbReference>
<comment type="catalytic activity">
    <reaction evidence="1 3 4">
        <text>[protein]-peptidylproline (omega=180) = [protein]-peptidylproline (omega=0)</text>
        <dbReference type="Rhea" id="RHEA:16237"/>
        <dbReference type="Rhea" id="RHEA-COMP:10747"/>
        <dbReference type="Rhea" id="RHEA-COMP:10748"/>
        <dbReference type="ChEBI" id="CHEBI:83833"/>
        <dbReference type="ChEBI" id="CHEBI:83834"/>
        <dbReference type="EC" id="5.2.1.8"/>
    </reaction>
</comment>
<dbReference type="PROSITE" id="PS51257">
    <property type="entry name" value="PROKAR_LIPOPROTEIN"/>
    <property type="match status" value="1"/>
</dbReference>
<keyword evidence="3 4" id="KW-0413">Isomerase</keyword>
<dbReference type="InterPro" id="IPR046357">
    <property type="entry name" value="PPIase_dom_sf"/>
</dbReference>
<dbReference type="SUPFAM" id="SSF54534">
    <property type="entry name" value="FKBP-like"/>
    <property type="match status" value="1"/>
</dbReference>
<proteinExistence type="inferred from homology"/>
<name>A0A1M4SPR0_9FLAO</name>
<reference evidence="6 7" key="1">
    <citation type="submission" date="2016-11" db="EMBL/GenBank/DDBJ databases">
        <authorList>
            <person name="Jaros S."/>
            <person name="Januszkiewicz K."/>
            <person name="Wedrychowicz H."/>
        </authorList>
    </citation>
    <scope>NUCLEOTIDE SEQUENCE [LARGE SCALE GENOMIC DNA]</scope>
    <source>
        <strain evidence="6 7">DSM 25661</strain>
    </source>
</reference>
<dbReference type="NCBIfam" id="TIGR03516">
    <property type="entry name" value="ppisom_GldI"/>
    <property type="match status" value="1"/>
</dbReference>
<dbReference type="EC" id="5.2.1.8" evidence="4"/>
<dbReference type="PROSITE" id="PS50059">
    <property type="entry name" value="FKBP_PPIASE"/>
    <property type="match status" value="1"/>
</dbReference>
<sequence length="185" mass="21120">MTIKQFLASAFVIVLVFSCKTPEARKPISKSSDSFIKQSININKAVVKREESLIKAIIKKDSSRTYFASKNGFWYSYDQKNSTDTLQPSYGDEVEFNYNIISLDNDTIYSRTELGERALIIDKEDIFSGLRQGLKLMKENETVTFLFPSHKVYGYYGDNQRIGKNIPVKSVVTLNKINTNETLTN</sequence>
<gene>
    <name evidence="6" type="ORF">SAMN05444278_101267</name>
</gene>
<dbReference type="Pfam" id="PF00254">
    <property type="entry name" value="FKBP_C"/>
    <property type="match status" value="1"/>
</dbReference>
<protein>
    <recommendedName>
        <fullName evidence="4">Peptidyl-prolyl cis-trans isomerase</fullName>
        <ecNumber evidence="4">5.2.1.8</ecNumber>
    </recommendedName>
</protein>
<dbReference type="AlphaFoldDB" id="A0A1M4SPR0"/>
<dbReference type="STRING" id="1155689.SAMN05444278_101267"/>
<dbReference type="OrthoDB" id="1093155at2"/>
<dbReference type="RefSeq" id="WP_073190951.1">
    <property type="nucleotide sequence ID" value="NZ_FQTW01000001.1"/>
</dbReference>
<keyword evidence="7" id="KW-1185">Reference proteome</keyword>
<evidence type="ECO:0000259" key="5">
    <source>
        <dbReference type="PROSITE" id="PS50059"/>
    </source>
</evidence>
<keyword evidence="2 3" id="KW-0697">Rotamase</keyword>
<evidence type="ECO:0000256" key="1">
    <source>
        <dbReference type="ARBA" id="ARBA00000971"/>
    </source>
</evidence>
<dbReference type="Proteomes" id="UP000184462">
    <property type="component" value="Unassembled WGS sequence"/>
</dbReference>
<dbReference type="InterPro" id="IPR001179">
    <property type="entry name" value="PPIase_FKBP_dom"/>
</dbReference>
<dbReference type="GO" id="GO:0003755">
    <property type="term" value="F:peptidyl-prolyl cis-trans isomerase activity"/>
    <property type="evidence" value="ECO:0007669"/>
    <property type="project" value="UniProtKB-UniRule"/>
</dbReference>